<dbReference type="AlphaFoldDB" id="A0A2T4IDB4"/>
<comment type="caution">
    <text evidence="5">The sequence shown here is derived from an EMBL/GenBank/DDBJ whole genome shotgun (WGS) entry which is preliminary data.</text>
</comment>
<organism evidence="5 6">
    <name type="scientific">Pseudothauera lacus</name>
    <dbReference type="NCBI Taxonomy" id="2136175"/>
    <lineage>
        <taxon>Bacteria</taxon>
        <taxon>Pseudomonadati</taxon>
        <taxon>Pseudomonadota</taxon>
        <taxon>Betaproteobacteria</taxon>
        <taxon>Rhodocyclales</taxon>
        <taxon>Zoogloeaceae</taxon>
        <taxon>Pseudothauera</taxon>
    </lineage>
</organism>
<feature type="domain" description="Glycine zipper 2TM" evidence="4">
    <location>
        <begin position="78"/>
        <end position="119"/>
    </location>
</feature>
<reference evidence="5 6" key="2">
    <citation type="submission" date="2018-04" db="EMBL/GenBank/DDBJ databases">
        <title>Thauera lacus sp. nov., isolated from an saline lake in Inner Mongolia, China.</title>
        <authorList>
            <person name="Liang Q.-Y."/>
        </authorList>
    </citation>
    <scope>NUCLEOTIDE SEQUENCE [LARGE SCALE GENOMIC DNA]</scope>
    <source>
        <strain evidence="5 6">D20</strain>
    </source>
</reference>
<dbReference type="PANTHER" id="PTHR35603:SF2">
    <property type="entry name" value="OUTER MEMBRANE LIPOPROTEIN"/>
    <property type="match status" value="1"/>
</dbReference>
<comment type="subcellular location">
    <subcellularLocation>
        <location evidence="1">Membrane</location>
    </subcellularLocation>
</comment>
<keyword evidence="2" id="KW-0472">Membrane</keyword>
<evidence type="ECO:0000313" key="6">
    <source>
        <dbReference type="Proteomes" id="UP000241193"/>
    </source>
</evidence>
<feature type="chain" id="PRO_5015743270" description="Glycine zipper 2TM domain-containing protein" evidence="3">
    <location>
        <begin position="22"/>
        <end position="183"/>
    </location>
</feature>
<dbReference type="PROSITE" id="PS51257">
    <property type="entry name" value="PROKAR_LIPOPROTEIN"/>
    <property type="match status" value="1"/>
</dbReference>
<keyword evidence="6" id="KW-1185">Reference proteome</keyword>
<reference evidence="5 6" key="1">
    <citation type="submission" date="2018-03" db="EMBL/GenBank/DDBJ databases">
        <authorList>
            <person name="Keele B.F."/>
        </authorList>
    </citation>
    <scope>NUCLEOTIDE SEQUENCE [LARGE SCALE GENOMIC DNA]</scope>
    <source>
        <strain evidence="5 6">D20</strain>
    </source>
</reference>
<dbReference type="InterPro" id="IPR051407">
    <property type="entry name" value="Bact_OM_lipoprot/Surf_antigen"/>
</dbReference>
<sequence>MNRIRLALALSLAGLASAACASGPMRGQHHDGSYQDWARVTQVQPQYERVRVTRQECGPAHVYYDDHPVHGGGERQLGGAIIGGIAGGIIGNQVGKGNGRHVATAAGAAVGAIVGDRIQNNSAHAVPPQAHGRPRQQCRTVEHWEQQLTGYRVSYEYNGRHYTRFMTHDPGRRLRVNVSVSPA</sequence>
<keyword evidence="3" id="KW-0732">Signal</keyword>
<dbReference type="PANTHER" id="PTHR35603">
    <property type="match status" value="1"/>
</dbReference>
<accession>A0A2T4IDB4</accession>
<evidence type="ECO:0000256" key="1">
    <source>
        <dbReference type="ARBA" id="ARBA00004370"/>
    </source>
</evidence>
<proteinExistence type="predicted"/>
<protein>
    <recommendedName>
        <fullName evidence="4">Glycine zipper 2TM domain-containing protein</fullName>
    </recommendedName>
</protein>
<dbReference type="RefSeq" id="WP_107494003.1">
    <property type="nucleotide sequence ID" value="NZ_PZKC01000010.1"/>
</dbReference>
<dbReference type="Pfam" id="PF05433">
    <property type="entry name" value="Rick_17kDa_Anti"/>
    <property type="match status" value="1"/>
</dbReference>
<feature type="signal peptide" evidence="3">
    <location>
        <begin position="1"/>
        <end position="21"/>
    </location>
</feature>
<evidence type="ECO:0000256" key="2">
    <source>
        <dbReference type="ARBA" id="ARBA00023136"/>
    </source>
</evidence>
<name>A0A2T4IDB4_9RHOO</name>
<dbReference type="OrthoDB" id="8909257at2"/>
<dbReference type="EMBL" id="PZKC01000010">
    <property type="protein sequence ID" value="PTD95761.1"/>
    <property type="molecule type" value="Genomic_DNA"/>
</dbReference>
<evidence type="ECO:0000313" key="5">
    <source>
        <dbReference type="EMBL" id="PTD95761.1"/>
    </source>
</evidence>
<dbReference type="GO" id="GO:0019867">
    <property type="term" value="C:outer membrane"/>
    <property type="evidence" value="ECO:0007669"/>
    <property type="project" value="InterPro"/>
</dbReference>
<evidence type="ECO:0000259" key="4">
    <source>
        <dbReference type="Pfam" id="PF05433"/>
    </source>
</evidence>
<evidence type="ECO:0000256" key="3">
    <source>
        <dbReference type="SAM" id="SignalP"/>
    </source>
</evidence>
<dbReference type="InterPro" id="IPR008816">
    <property type="entry name" value="Gly_zipper_2TM_dom"/>
</dbReference>
<dbReference type="Proteomes" id="UP000241193">
    <property type="component" value="Unassembled WGS sequence"/>
</dbReference>
<gene>
    <name evidence="5" type="ORF">C8261_12210</name>
</gene>
<dbReference type="NCBIfam" id="NF008437">
    <property type="entry name" value="PRK11280.1"/>
    <property type="match status" value="1"/>
</dbReference>